<reference evidence="3" key="1">
    <citation type="journal article" date="2013" name="Science">
        <title>Comparative analysis of bat genomes provides insight into the evolution of flight and immunity.</title>
        <authorList>
            <person name="Zhang G."/>
            <person name="Cowled C."/>
            <person name="Shi Z."/>
            <person name="Huang Z."/>
            <person name="Bishop-Lilly K.A."/>
            <person name="Fang X."/>
            <person name="Wynne J.W."/>
            <person name="Xiong Z."/>
            <person name="Baker M.L."/>
            <person name="Zhao W."/>
            <person name="Tachedjian M."/>
            <person name="Zhu Y."/>
            <person name="Zhou P."/>
            <person name="Jiang X."/>
            <person name="Ng J."/>
            <person name="Yang L."/>
            <person name="Wu L."/>
            <person name="Xiao J."/>
            <person name="Feng Y."/>
            <person name="Chen Y."/>
            <person name="Sun X."/>
            <person name="Zhang Y."/>
            <person name="Marsh G.A."/>
            <person name="Crameri G."/>
            <person name="Broder C.C."/>
            <person name="Frey K.G."/>
            <person name="Wang L.F."/>
            <person name="Wang J."/>
        </authorList>
    </citation>
    <scope>NUCLEOTIDE SEQUENCE [LARGE SCALE GENOMIC DNA]</scope>
</reference>
<dbReference type="EMBL" id="KB031114">
    <property type="protein sequence ID" value="ELK02953.1"/>
    <property type="molecule type" value="Genomic_DNA"/>
</dbReference>
<keyword evidence="3" id="KW-1185">Reference proteome</keyword>
<feature type="region of interest" description="Disordered" evidence="1">
    <location>
        <begin position="1"/>
        <end position="27"/>
    </location>
</feature>
<organism evidence="2 3">
    <name type="scientific">Pteropus alecto</name>
    <name type="common">Black flying fox</name>
    <dbReference type="NCBI Taxonomy" id="9402"/>
    <lineage>
        <taxon>Eukaryota</taxon>
        <taxon>Metazoa</taxon>
        <taxon>Chordata</taxon>
        <taxon>Craniata</taxon>
        <taxon>Vertebrata</taxon>
        <taxon>Euteleostomi</taxon>
        <taxon>Mammalia</taxon>
        <taxon>Eutheria</taxon>
        <taxon>Laurasiatheria</taxon>
        <taxon>Chiroptera</taxon>
        <taxon>Yinpterochiroptera</taxon>
        <taxon>Pteropodoidea</taxon>
        <taxon>Pteropodidae</taxon>
        <taxon>Pteropodinae</taxon>
        <taxon>Pteropus</taxon>
    </lineage>
</organism>
<dbReference type="AlphaFoldDB" id="L5JXJ7"/>
<sequence length="116" mass="12567">MDQSTLSTAVNQEKIPKPSSVHAIPSCGLETNHDMEFKGKEGGRKMAELECVAPLRPPAALVLFLVAELDDSLPVDSDHTTGTKQGVLSETACPGQQRHLTEYSSFGCYGFRCLML</sequence>
<evidence type="ECO:0000256" key="1">
    <source>
        <dbReference type="SAM" id="MobiDB-lite"/>
    </source>
</evidence>
<proteinExistence type="predicted"/>
<accession>L5JXJ7</accession>
<dbReference type="InParanoid" id="L5JXJ7"/>
<name>L5JXJ7_PTEAL</name>
<feature type="compositionally biased region" description="Polar residues" evidence="1">
    <location>
        <begin position="1"/>
        <end position="11"/>
    </location>
</feature>
<protein>
    <submittedName>
        <fullName evidence="2">Uncharacterized protein</fullName>
    </submittedName>
</protein>
<dbReference type="Proteomes" id="UP000010552">
    <property type="component" value="Unassembled WGS sequence"/>
</dbReference>
<gene>
    <name evidence="2" type="ORF">PAL_GLEAN10016699</name>
</gene>
<evidence type="ECO:0000313" key="3">
    <source>
        <dbReference type="Proteomes" id="UP000010552"/>
    </source>
</evidence>
<evidence type="ECO:0000313" key="2">
    <source>
        <dbReference type="EMBL" id="ELK02953.1"/>
    </source>
</evidence>